<organism evidence="4 5">
    <name type="scientific">Streptomyces ficellus</name>
    <dbReference type="NCBI Taxonomy" id="1977088"/>
    <lineage>
        <taxon>Bacteria</taxon>
        <taxon>Bacillati</taxon>
        <taxon>Actinomycetota</taxon>
        <taxon>Actinomycetes</taxon>
        <taxon>Kitasatosporales</taxon>
        <taxon>Streptomycetaceae</taxon>
        <taxon>Streptomyces</taxon>
    </lineage>
</organism>
<feature type="transmembrane region" description="Helical" evidence="2">
    <location>
        <begin position="201"/>
        <end position="221"/>
    </location>
</feature>
<feature type="domain" description="Acyltransferase 3" evidence="3">
    <location>
        <begin position="18"/>
        <end position="342"/>
    </location>
</feature>
<feature type="transmembrane region" description="Helical" evidence="2">
    <location>
        <begin position="261"/>
        <end position="279"/>
    </location>
</feature>
<keyword evidence="5" id="KW-1185">Reference proteome</keyword>
<keyword evidence="2" id="KW-0812">Transmembrane</keyword>
<feature type="transmembrane region" description="Helical" evidence="2">
    <location>
        <begin position="48"/>
        <end position="69"/>
    </location>
</feature>
<dbReference type="RefSeq" id="WP_156692133.1">
    <property type="nucleotide sequence ID" value="NZ_CP034279.1"/>
</dbReference>
<dbReference type="InterPro" id="IPR002656">
    <property type="entry name" value="Acyl_transf_3_dom"/>
</dbReference>
<feature type="transmembrane region" description="Helical" evidence="2">
    <location>
        <begin position="147"/>
        <end position="163"/>
    </location>
</feature>
<dbReference type="PANTHER" id="PTHR23028">
    <property type="entry name" value="ACETYLTRANSFERASE"/>
    <property type="match status" value="1"/>
</dbReference>
<protein>
    <submittedName>
        <fullName evidence="4">Acyltransferase</fullName>
    </submittedName>
</protein>
<feature type="transmembrane region" description="Helical" evidence="2">
    <location>
        <begin position="20"/>
        <end position="36"/>
    </location>
</feature>
<accession>A0A6I6F5X6</accession>
<keyword evidence="2" id="KW-0472">Membrane</keyword>
<keyword evidence="4" id="KW-0808">Transferase</keyword>
<feature type="transmembrane region" description="Helical" evidence="2">
    <location>
        <begin position="111"/>
        <end position="127"/>
    </location>
</feature>
<feature type="transmembrane region" description="Helical" evidence="2">
    <location>
        <begin position="89"/>
        <end position="106"/>
    </location>
</feature>
<proteinExistence type="predicted"/>
<dbReference type="Pfam" id="PF01757">
    <property type="entry name" value="Acyl_transf_3"/>
    <property type="match status" value="1"/>
</dbReference>
<gene>
    <name evidence="4" type="ORF">EIZ62_08835</name>
</gene>
<dbReference type="AlphaFoldDB" id="A0A6I6F5X6"/>
<feature type="transmembrane region" description="Helical" evidence="2">
    <location>
        <begin position="324"/>
        <end position="345"/>
    </location>
</feature>
<sequence length="406" mass="44108">MPPSTTPVDLTGRDRLPSLTGLRFWAALLVVLYHLSRQAGEIPGVSALAWYGRSGVTFFFVLSGFVLAWTYDGRRVPVTVFLWRRFARIWPLLAATTALSVAAWLALGKAVTAKAVAATLLLVHAWVPDPVVLRGGNPAAWSLSDEAFFYLIFPLLMALPAVRSVRGRRWIAGVCCVAVVALWLSGALLDDSGTRAWALDYLPLTRVLQFLLGVVTGLAVARGWRPPLGLWPAIALVLGWHLALVPWSAAVPDALWYSPYTASHLLVTPLFALLVAAAAQADRDGRTTGLGGTWTVRLGHWSYAWYLLHEIVIRVLAGRVHGTLTLWLLVLATSLGLSAAAYHWLEHPLERWLRAVGPRAGQAPAWRWPAQSDGVPGKSSRSARTDVRSAAADRAQSSPPGPDNAR</sequence>
<dbReference type="GO" id="GO:0016747">
    <property type="term" value="F:acyltransferase activity, transferring groups other than amino-acyl groups"/>
    <property type="evidence" value="ECO:0007669"/>
    <property type="project" value="InterPro"/>
</dbReference>
<dbReference type="EMBL" id="CP034279">
    <property type="protein sequence ID" value="QGV78331.1"/>
    <property type="molecule type" value="Genomic_DNA"/>
</dbReference>
<feature type="region of interest" description="Disordered" evidence="1">
    <location>
        <begin position="364"/>
        <end position="406"/>
    </location>
</feature>
<evidence type="ECO:0000259" key="3">
    <source>
        <dbReference type="Pfam" id="PF01757"/>
    </source>
</evidence>
<evidence type="ECO:0000313" key="4">
    <source>
        <dbReference type="EMBL" id="QGV78331.1"/>
    </source>
</evidence>
<evidence type="ECO:0000256" key="2">
    <source>
        <dbReference type="SAM" id="Phobius"/>
    </source>
</evidence>
<evidence type="ECO:0000313" key="5">
    <source>
        <dbReference type="Proteomes" id="UP000422572"/>
    </source>
</evidence>
<keyword evidence="2" id="KW-1133">Transmembrane helix</keyword>
<name>A0A6I6F5X6_9ACTN</name>
<evidence type="ECO:0000256" key="1">
    <source>
        <dbReference type="SAM" id="MobiDB-lite"/>
    </source>
</evidence>
<feature type="transmembrane region" description="Helical" evidence="2">
    <location>
        <begin position="228"/>
        <end position="249"/>
    </location>
</feature>
<dbReference type="OrthoDB" id="9796461at2"/>
<keyword evidence="4" id="KW-0012">Acyltransferase</keyword>
<dbReference type="InterPro" id="IPR050879">
    <property type="entry name" value="Acyltransferase_3"/>
</dbReference>
<dbReference type="KEGG" id="sfic:EIZ62_08835"/>
<dbReference type="Proteomes" id="UP000422572">
    <property type="component" value="Chromosome"/>
</dbReference>
<feature type="transmembrane region" description="Helical" evidence="2">
    <location>
        <begin position="170"/>
        <end position="189"/>
    </location>
</feature>
<reference evidence="4 5" key="1">
    <citation type="submission" date="2018-12" db="EMBL/GenBank/DDBJ databases">
        <title>Complete genome sequence of Streptomyces ficellus NRRL8067, the producer of ficellomycin, feldamycin and nojirimycin.</title>
        <authorList>
            <person name="Zhang H."/>
            <person name="Yue R."/>
            <person name="Liu Y."/>
            <person name="Li M."/>
            <person name="Mu H."/>
            <person name="Zhang J."/>
        </authorList>
    </citation>
    <scope>NUCLEOTIDE SEQUENCE [LARGE SCALE GENOMIC DNA]</scope>
    <source>
        <strain evidence="4 5">NRRL 8067</strain>
    </source>
</reference>